<sequence length="118" mass="13059">MKSNAPAILCLKVCRKLDLIGRVNAVELEFPEAIVKKCAVIFEGLRCIMDFKLTIIINNGGEGVILPCRKSSISLQAYSKAGLDRMDSSGVTARVDWPTEWMNCFVIAHKKDGTLRIC</sequence>
<accession>A0ACC2N697</accession>
<protein>
    <submittedName>
        <fullName evidence="1">Uncharacterized protein</fullName>
    </submittedName>
</protein>
<evidence type="ECO:0000313" key="2">
    <source>
        <dbReference type="Proteomes" id="UP001239111"/>
    </source>
</evidence>
<reference evidence="1" key="1">
    <citation type="submission" date="2023-04" db="EMBL/GenBank/DDBJ databases">
        <title>A chromosome-level genome assembly of the parasitoid wasp Eretmocerus hayati.</title>
        <authorList>
            <person name="Zhong Y."/>
            <person name="Liu S."/>
            <person name="Liu Y."/>
        </authorList>
    </citation>
    <scope>NUCLEOTIDE SEQUENCE</scope>
    <source>
        <strain evidence="1">ZJU_SS_LIU_2023</strain>
    </source>
</reference>
<comment type="caution">
    <text evidence="1">The sequence shown here is derived from an EMBL/GenBank/DDBJ whole genome shotgun (WGS) entry which is preliminary data.</text>
</comment>
<organism evidence="1 2">
    <name type="scientific">Eretmocerus hayati</name>
    <dbReference type="NCBI Taxonomy" id="131215"/>
    <lineage>
        <taxon>Eukaryota</taxon>
        <taxon>Metazoa</taxon>
        <taxon>Ecdysozoa</taxon>
        <taxon>Arthropoda</taxon>
        <taxon>Hexapoda</taxon>
        <taxon>Insecta</taxon>
        <taxon>Pterygota</taxon>
        <taxon>Neoptera</taxon>
        <taxon>Endopterygota</taxon>
        <taxon>Hymenoptera</taxon>
        <taxon>Apocrita</taxon>
        <taxon>Proctotrupomorpha</taxon>
        <taxon>Chalcidoidea</taxon>
        <taxon>Aphelinidae</taxon>
        <taxon>Aphelininae</taxon>
        <taxon>Eretmocerus</taxon>
    </lineage>
</organism>
<proteinExistence type="predicted"/>
<dbReference type="EMBL" id="CM056744">
    <property type="protein sequence ID" value="KAJ8666698.1"/>
    <property type="molecule type" value="Genomic_DNA"/>
</dbReference>
<gene>
    <name evidence="1" type="ORF">QAD02_008360</name>
</gene>
<dbReference type="Proteomes" id="UP001239111">
    <property type="component" value="Chromosome 4"/>
</dbReference>
<name>A0ACC2N697_9HYME</name>
<evidence type="ECO:0000313" key="1">
    <source>
        <dbReference type="EMBL" id="KAJ8666698.1"/>
    </source>
</evidence>
<keyword evidence="2" id="KW-1185">Reference proteome</keyword>